<evidence type="ECO:0000313" key="3">
    <source>
        <dbReference type="EMBL" id="GAA2273543.1"/>
    </source>
</evidence>
<evidence type="ECO:0000259" key="2">
    <source>
        <dbReference type="Pfam" id="PF13613"/>
    </source>
</evidence>
<dbReference type="InterPro" id="IPR009057">
    <property type="entry name" value="Homeodomain-like_sf"/>
</dbReference>
<proteinExistence type="predicted"/>
<keyword evidence="4" id="KW-1185">Reference proteome</keyword>
<accession>A0ABP5RSD0</accession>
<dbReference type="Gene3D" id="1.10.10.60">
    <property type="entry name" value="Homeodomain-like"/>
    <property type="match status" value="1"/>
</dbReference>
<dbReference type="Proteomes" id="UP001500442">
    <property type="component" value="Unassembled WGS sequence"/>
</dbReference>
<comment type="caution">
    <text evidence="3">The sequence shown here is derived from an EMBL/GenBank/DDBJ whole genome shotgun (WGS) entry which is preliminary data.</text>
</comment>
<dbReference type="EMBL" id="BAAASN010000014">
    <property type="protein sequence ID" value="GAA2273543.1"/>
    <property type="molecule type" value="Genomic_DNA"/>
</dbReference>
<protein>
    <recommendedName>
        <fullName evidence="2">Transposase Helix-turn-helix domain-containing protein</fullName>
    </recommendedName>
</protein>
<dbReference type="InterPro" id="IPR027805">
    <property type="entry name" value="Transposase_HTH_dom"/>
</dbReference>
<evidence type="ECO:0000256" key="1">
    <source>
        <dbReference type="SAM" id="MobiDB-lite"/>
    </source>
</evidence>
<gene>
    <name evidence="3" type="ORF">GCM10010368_48740</name>
</gene>
<name>A0ABP5RSD0_9ACTN</name>
<reference evidence="4" key="1">
    <citation type="journal article" date="2019" name="Int. J. Syst. Evol. Microbiol.">
        <title>The Global Catalogue of Microorganisms (GCM) 10K type strain sequencing project: providing services to taxonomists for standard genome sequencing and annotation.</title>
        <authorList>
            <consortium name="The Broad Institute Genomics Platform"/>
            <consortium name="The Broad Institute Genome Sequencing Center for Infectious Disease"/>
            <person name="Wu L."/>
            <person name="Ma J."/>
        </authorList>
    </citation>
    <scope>NUCLEOTIDE SEQUENCE [LARGE SCALE GENOMIC DNA]</scope>
    <source>
        <strain evidence="4">JCM 4823</strain>
    </source>
</reference>
<dbReference type="Pfam" id="PF13613">
    <property type="entry name" value="HTH_Tnp_4"/>
    <property type="match status" value="1"/>
</dbReference>
<evidence type="ECO:0000313" key="4">
    <source>
        <dbReference type="Proteomes" id="UP001500442"/>
    </source>
</evidence>
<feature type="region of interest" description="Disordered" evidence="1">
    <location>
        <begin position="74"/>
        <end position="99"/>
    </location>
</feature>
<organism evidence="3 4">
    <name type="scientific">Streptomyces roseiscleroticus</name>
    <dbReference type="NCBI Taxonomy" id="1972"/>
    <lineage>
        <taxon>Bacteria</taxon>
        <taxon>Bacillati</taxon>
        <taxon>Actinomycetota</taxon>
        <taxon>Actinomycetes</taxon>
        <taxon>Kitasatosporales</taxon>
        <taxon>Streptomycetaceae</taxon>
        <taxon>Streptomyces</taxon>
    </lineage>
</organism>
<feature type="domain" description="Transposase Helix-turn-helix" evidence="2">
    <location>
        <begin position="35"/>
        <end position="72"/>
    </location>
</feature>
<sequence length="99" mass="10796">MLAYPSGLDLSSSALWFLTEQLAARRRERGPRWRQLGPEQQALMVLAHLRSGHSYSQLAAGFGVGIATVYRYGPRPSTCSPPSPSDSPRPHGPRPAKPS</sequence>
<dbReference type="SUPFAM" id="SSF46689">
    <property type="entry name" value="Homeodomain-like"/>
    <property type="match status" value="1"/>
</dbReference>